<accession>X1T7N2</accession>
<dbReference type="EMBL" id="BARW01007003">
    <property type="protein sequence ID" value="GAI83545.1"/>
    <property type="molecule type" value="Genomic_DNA"/>
</dbReference>
<proteinExistence type="predicted"/>
<evidence type="ECO:0000256" key="1">
    <source>
        <dbReference type="SAM" id="MobiDB-lite"/>
    </source>
</evidence>
<sequence>MDARHDDMGGIAAAGDGHYAPFVHGRLTPRANS</sequence>
<organism evidence="2">
    <name type="scientific">marine sediment metagenome</name>
    <dbReference type="NCBI Taxonomy" id="412755"/>
    <lineage>
        <taxon>unclassified sequences</taxon>
        <taxon>metagenomes</taxon>
        <taxon>ecological metagenomes</taxon>
    </lineage>
</organism>
<protein>
    <submittedName>
        <fullName evidence="2">Uncharacterized protein</fullName>
    </submittedName>
</protein>
<gene>
    <name evidence="2" type="ORF">S12H4_14658</name>
</gene>
<name>X1T7N2_9ZZZZ</name>
<evidence type="ECO:0000313" key="2">
    <source>
        <dbReference type="EMBL" id="GAI83545.1"/>
    </source>
</evidence>
<feature type="non-terminal residue" evidence="2">
    <location>
        <position position="33"/>
    </location>
</feature>
<dbReference type="AlphaFoldDB" id="X1T7N2"/>
<comment type="caution">
    <text evidence="2">The sequence shown here is derived from an EMBL/GenBank/DDBJ whole genome shotgun (WGS) entry which is preliminary data.</text>
</comment>
<feature type="region of interest" description="Disordered" evidence="1">
    <location>
        <begin position="1"/>
        <end position="33"/>
    </location>
</feature>
<reference evidence="2" key="1">
    <citation type="journal article" date="2014" name="Front. Microbiol.">
        <title>High frequency of phylogenetically diverse reductive dehalogenase-homologous genes in deep subseafloor sedimentary metagenomes.</title>
        <authorList>
            <person name="Kawai M."/>
            <person name="Futagami T."/>
            <person name="Toyoda A."/>
            <person name="Takaki Y."/>
            <person name="Nishi S."/>
            <person name="Hori S."/>
            <person name="Arai W."/>
            <person name="Tsubouchi T."/>
            <person name="Morono Y."/>
            <person name="Uchiyama I."/>
            <person name="Ito T."/>
            <person name="Fujiyama A."/>
            <person name="Inagaki F."/>
            <person name="Takami H."/>
        </authorList>
    </citation>
    <scope>NUCLEOTIDE SEQUENCE</scope>
    <source>
        <strain evidence="2">Expedition CK06-06</strain>
    </source>
</reference>